<keyword evidence="2" id="KW-1185">Reference proteome</keyword>
<proteinExistence type="predicted"/>
<dbReference type="SUPFAM" id="SSF53098">
    <property type="entry name" value="Ribonuclease H-like"/>
    <property type="match status" value="1"/>
</dbReference>
<evidence type="ECO:0000313" key="1">
    <source>
        <dbReference type="EMBL" id="RDY04683.1"/>
    </source>
</evidence>
<reference evidence="1" key="1">
    <citation type="submission" date="2018-05" db="EMBL/GenBank/DDBJ databases">
        <title>Draft genome of Mucuna pruriens seed.</title>
        <authorList>
            <person name="Nnadi N.E."/>
            <person name="Vos R."/>
            <person name="Hasami M.H."/>
            <person name="Devisetty U.K."/>
            <person name="Aguiy J.C."/>
        </authorList>
    </citation>
    <scope>NUCLEOTIDE SEQUENCE [LARGE SCALE GENOMIC DNA]</scope>
    <source>
        <strain evidence="1">JCA_2017</strain>
    </source>
</reference>
<comment type="caution">
    <text evidence="1">The sequence shown here is derived from an EMBL/GenBank/DDBJ whole genome shotgun (WGS) entry which is preliminary data.</text>
</comment>
<dbReference type="AlphaFoldDB" id="A0A371HPF6"/>
<gene>
    <name evidence="1" type="ORF">CR513_11576</name>
</gene>
<protein>
    <recommendedName>
        <fullName evidence="3">HAT C-terminal dimerisation domain-containing protein</fullName>
    </recommendedName>
</protein>
<evidence type="ECO:0000313" key="2">
    <source>
        <dbReference type="Proteomes" id="UP000257109"/>
    </source>
</evidence>
<name>A0A371HPF6_MUCPR</name>
<dbReference type="EMBL" id="QJKJ01002035">
    <property type="protein sequence ID" value="RDY04683.1"/>
    <property type="molecule type" value="Genomic_DNA"/>
</dbReference>
<dbReference type="InterPro" id="IPR012337">
    <property type="entry name" value="RNaseH-like_sf"/>
</dbReference>
<feature type="non-terminal residue" evidence="1">
    <location>
        <position position="1"/>
    </location>
</feature>
<evidence type="ECO:0008006" key="3">
    <source>
        <dbReference type="Google" id="ProtNLM"/>
    </source>
</evidence>
<dbReference type="OrthoDB" id="1435746at2759"/>
<accession>A0A371HPF6</accession>
<dbReference type="Proteomes" id="UP000257109">
    <property type="component" value="Unassembled WGS sequence"/>
</dbReference>
<sequence length="99" mass="11403">MWKAIDTSTTTFCVPSNLVILFNYHENFNLDSEFIDGKGKKLQKIIMGTSNLTCSVIGCKRNWSTFDEVHTKRRNQLKQQKLNALVFIKCLSDIESNDK</sequence>
<organism evidence="1 2">
    <name type="scientific">Mucuna pruriens</name>
    <name type="common">Velvet bean</name>
    <name type="synonym">Dolichos pruriens</name>
    <dbReference type="NCBI Taxonomy" id="157652"/>
    <lineage>
        <taxon>Eukaryota</taxon>
        <taxon>Viridiplantae</taxon>
        <taxon>Streptophyta</taxon>
        <taxon>Embryophyta</taxon>
        <taxon>Tracheophyta</taxon>
        <taxon>Spermatophyta</taxon>
        <taxon>Magnoliopsida</taxon>
        <taxon>eudicotyledons</taxon>
        <taxon>Gunneridae</taxon>
        <taxon>Pentapetalae</taxon>
        <taxon>rosids</taxon>
        <taxon>fabids</taxon>
        <taxon>Fabales</taxon>
        <taxon>Fabaceae</taxon>
        <taxon>Papilionoideae</taxon>
        <taxon>50 kb inversion clade</taxon>
        <taxon>NPAAA clade</taxon>
        <taxon>indigoferoid/millettioid clade</taxon>
        <taxon>Phaseoleae</taxon>
        <taxon>Mucuna</taxon>
    </lineage>
</organism>